<gene>
    <name evidence="2" type="ordered locus">PCC8801_4533</name>
</gene>
<accession>B7K6M0</accession>
<dbReference type="EMBL" id="CP001289">
    <property type="protein sequence ID" value="ACK68442.1"/>
    <property type="molecule type" value="Genomic_DNA"/>
</dbReference>
<feature type="region of interest" description="Disordered" evidence="1">
    <location>
        <begin position="788"/>
        <end position="808"/>
    </location>
</feature>
<proteinExistence type="predicted"/>
<evidence type="ECO:0000313" key="2">
    <source>
        <dbReference type="EMBL" id="ACK68442.1"/>
    </source>
</evidence>
<evidence type="ECO:0000313" key="3">
    <source>
        <dbReference type="Proteomes" id="UP000008204"/>
    </source>
</evidence>
<dbReference type="SUPFAM" id="SSF52540">
    <property type="entry name" value="P-loop containing nucleoside triphosphate hydrolases"/>
    <property type="match status" value="1"/>
</dbReference>
<dbReference type="Proteomes" id="UP000008204">
    <property type="component" value="Plasmid pP880102"/>
</dbReference>
<reference evidence="3" key="1">
    <citation type="journal article" date="2011" name="MBio">
        <title>Novel metabolic attributes of the genus Cyanothece, comprising a group of unicellular nitrogen-fixing Cyanobacteria.</title>
        <authorList>
            <person name="Bandyopadhyay A."/>
            <person name="Elvitigala T."/>
            <person name="Welsh E."/>
            <person name="Stockel J."/>
            <person name="Liberton M."/>
            <person name="Min H."/>
            <person name="Sherman L.A."/>
            <person name="Pakrasi H.B."/>
        </authorList>
    </citation>
    <scope>NUCLEOTIDE SEQUENCE [LARGE SCALE GENOMIC DNA]</scope>
    <source>
        <strain evidence="3">PCC 8801</strain>
        <plasmid evidence="3">pP880102</plasmid>
    </source>
</reference>
<dbReference type="eggNOG" id="COG1061">
    <property type="taxonomic scope" value="Bacteria"/>
</dbReference>
<dbReference type="HOGENOM" id="CLU_262886_0_0_3"/>
<geneLocation type="plasmid" evidence="2 3">
    <name>pP880102</name>
</geneLocation>
<dbReference type="eggNOG" id="COG0497">
    <property type="taxonomic scope" value="Bacteria"/>
</dbReference>
<protein>
    <recommendedName>
        <fullName evidence="4">DUF3854 domain-containing protein</fullName>
    </recommendedName>
</protein>
<keyword evidence="3" id="KW-1185">Reference proteome</keyword>
<dbReference type="RefSeq" id="WP_012593093.1">
    <property type="nucleotide sequence ID" value="NC_011723.1"/>
</dbReference>
<feature type="compositionally biased region" description="Low complexity" evidence="1">
    <location>
        <begin position="799"/>
        <end position="808"/>
    </location>
</feature>
<organism evidence="2 3">
    <name type="scientific">Rippkaea orientalis (strain PCC 8801 / RF-1)</name>
    <name type="common">Cyanothece sp. (strain PCC 8801)</name>
    <dbReference type="NCBI Taxonomy" id="41431"/>
    <lineage>
        <taxon>Bacteria</taxon>
        <taxon>Bacillati</taxon>
        <taxon>Cyanobacteriota</taxon>
        <taxon>Cyanophyceae</taxon>
        <taxon>Oscillatoriophycideae</taxon>
        <taxon>Chroococcales</taxon>
        <taxon>Aphanothecaceae</taxon>
        <taxon>Rippkaea</taxon>
        <taxon>Rippkaea orientalis</taxon>
    </lineage>
</organism>
<name>B7K6M0_RIPO1</name>
<keyword evidence="2" id="KW-0614">Plasmid</keyword>
<dbReference type="Gene3D" id="3.40.50.300">
    <property type="entry name" value="P-loop containing nucleotide triphosphate hydrolases"/>
    <property type="match status" value="1"/>
</dbReference>
<evidence type="ECO:0008006" key="4">
    <source>
        <dbReference type="Google" id="ProtNLM"/>
    </source>
</evidence>
<dbReference type="InterPro" id="IPR027417">
    <property type="entry name" value="P-loop_NTPase"/>
</dbReference>
<dbReference type="OrthoDB" id="473036at2"/>
<evidence type="ECO:0000256" key="1">
    <source>
        <dbReference type="SAM" id="MobiDB-lite"/>
    </source>
</evidence>
<sequence>MNWKRFTRRDACPVCNGDRHDCRQNLDTHLIHCRSLEANPLDYIYRGQDSLGFGMWAYKPDADAWSEERREEWEKEKEARKRERERQNQEELKKLLPLKERDLVIRSILGQLELSDCHRQRLKQRGLTDSQIDEANYRSVKQWQKLDYPVDNRLSGVNQWGNGLTNNTDGILIPIPNEDGLYTALRVNNLDTDINGLGKYLWVSSKNSRGIPIDLPNGELPLAVYFPDKPCQTNQIGLCEGVEYKPRIAANRLGIPVIGFPGSNFSISPKTLEALIKKIWTRWICTNSSTKSKGESNSLSITKTEILPLTPTNVDGNQNIYSHSGNQKSDGITLLGEPVSPFSDYGLSEKNYTEQCSIILIADAGVAINPQISTSHTSTLKMIEGWGYNVSLMDWGQLTNKEGLDIDEIDHETLKNIKLISLDKFREKVRFESRKSYPNQLIQLQEKLKNLTYKPDILLTQDDLIDGKYLPTELLLQLIPKTGIINLKSCKSSGKSHFNKELIQQKRQEGYKIISLVPRIVLGRGQAKEWGIQWDISVEDPLLKKVSRLTLYENQETLGICFDSLWKLADRDFSKTLIIIDEAELGLPHLLTSSTCKDNRPKLLNTFDKLLYNSLKYQGLVLLSDADLSDISVNYVKALAPENTPIFTIVNEAQTVSYDASIFSQKKWIKQEILNAIDNNEKIHITTDSQKEAEQMDRELSKQYPQKKVIRIDSKTTQEDWGRDFVERINESLKKERPDILITTPSMATGTSIDGKINSFSSLEGTNLSQEGTKLSQQETQFNLTTIPNPERQLDENQPSENSPSSSLNESIDLEVKHWFDKVFGIFLGVLTPSQCRQALMRYRQPVPRYIYIKSVGMLSGCRSFYPQEINQSFHEYHDEGLAITDILQDIEASDPLEFALKIQAMVNPETKQWINPHIDHYCQFKARDNYGLANLREIFIEELTQEGHSVSIIDIEDRKINSKTQEFIAGEKQAGVEIDLEEATAISTAEDIPIEQAQAISKKANPSTKELHQAAKAFLLEELPGVKLTPDFVLKAVVKDHRRWLNQVKLYWYLMNPNAAIYHDKKHYQHKFKQFASHDLVFLPDLRSYSPLLNEIETLGLFNVIDLNNPDQEYRSDDPKLQEFKRKCCYRKRRLSNLFNITVSKDSHPIHLVNRFLGKFGLVLKGQQKRIEGKQVWSYKLDLDSLKDPDRLAVEKALDAKWAKIQTKHGLQPVTESPQLTYINTESSVTQDLQLENLLENLLENQTQDLLLGNLRENQTRDLRLGNLRENQISESTAFNPETVTFSPRSNPIQSDRGQTQSLTNLEQVTEPNEITNIKPCSSVTGSTNEPTVNHDVTFFMDLLTIWENAKIRRFNTFEQLLELINRLEVRLNRCYHQLQQLCPDFIERWYNAILRQEQLIG</sequence>
<dbReference type="KEGG" id="cyp:PCC8801_4533"/>